<evidence type="ECO:0000313" key="3">
    <source>
        <dbReference type="EMBL" id="RHZ94211.1"/>
    </source>
</evidence>
<dbReference type="EMBL" id="QWGP01000013">
    <property type="protein sequence ID" value="RHZ94211.1"/>
    <property type="molecule type" value="Genomic_DNA"/>
</dbReference>
<dbReference type="Proteomes" id="UP000266305">
    <property type="component" value="Unassembled WGS sequence"/>
</dbReference>
<accession>A0AAX1UJH2</accession>
<dbReference type="PANTHER" id="PTHR33445">
    <property type="entry name" value="ATP SYNTHASE SUBUNIT B', CHLOROPLASTIC"/>
    <property type="match status" value="1"/>
</dbReference>
<organism evidence="3 4">
    <name type="scientific">Cereibacter sphaeroides</name>
    <name type="common">Rhodobacter sphaeroides</name>
    <dbReference type="NCBI Taxonomy" id="1063"/>
    <lineage>
        <taxon>Bacteria</taxon>
        <taxon>Pseudomonadati</taxon>
        <taxon>Pseudomonadota</taxon>
        <taxon>Alphaproteobacteria</taxon>
        <taxon>Rhodobacterales</taxon>
        <taxon>Paracoccaceae</taxon>
        <taxon>Cereibacter</taxon>
    </lineage>
</organism>
<feature type="non-terminal residue" evidence="3">
    <location>
        <position position="108"/>
    </location>
</feature>
<name>A0AAX1UJH2_CERSP</name>
<gene>
    <name evidence="3" type="ORF">D1114_12450</name>
</gene>
<keyword evidence="2" id="KW-0812">Transmembrane</keyword>
<dbReference type="PANTHER" id="PTHR33445:SF2">
    <property type="entry name" value="ATP SYNTHASE SUBUNIT B', CHLOROPLASTIC"/>
    <property type="match status" value="1"/>
</dbReference>
<evidence type="ECO:0000256" key="1">
    <source>
        <dbReference type="SAM" id="Coils"/>
    </source>
</evidence>
<dbReference type="AlphaFoldDB" id="A0AAX1UJH2"/>
<proteinExistence type="predicted"/>
<evidence type="ECO:0000256" key="2">
    <source>
        <dbReference type="SAM" id="Phobius"/>
    </source>
</evidence>
<dbReference type="InterPro" id="IPR050059">
    <property type="entry name" value="ATP_synthase_B_chain"/>
</dbReference>
<comment type="caution">
    <text evidence="3">The sequence shown here is derived from an EMBL/GenBank/DDBJ whole genome shotgun (WGS) entry which is preliminary data.</text>
</comment>
<sequence>MTFDWLTFAVQIANVLILLAILRHVLFRPVAAMIAERQRVLTASLGAAEAAEARAHAAEAEAASAAAETLRQRAALLEEARQEAETLRRRLLAEARDAAAATARAAEA</sequence>
<protein>
    <submittedName>
        <fullName evidence="3">ATPase</fullName>
    </submittedName>
</protein>
<feature type="coiled-coil region" evidence="1">
    <location>
        <begin position="48"/>
        <end position="97"/>
    </location>
</feature>
<keyword evidence="1" id="KW-0175">Coiled coil</keyword>
<evidence type="ECO:0000313" key="4">
    <source>
        <dbReference type="Proteomes" id="UP000266305"/>
    </source>
</evidence>
<reference evidence="3 4" key="1">
    <citation type="submission" date="2018-08" db="EMBL/GenBank/DDBJ databases">
        <title>Draft genome sequence of Rhodobacter sphaeroides FY.</title>
        <authorList>
            <person name="Rayyan A."/>
            <person name="Meyer T.E."/>
            <person name="Kyndt J.A."/>
        </authorList>
    </citation>
    <scope>NUCLEOTIDE SEQUENCE [LARGE SCALE GENOMIC DNA]</scope>
    <source>
        <strain evidence="3 4">FY</strain>
    </source>
</reference>
<keyword evidence="2" id="KW-0472">Membrane</keyword>
<feature type="transmembrane region" description="Helical" evidence="2">
    <location>
        <begin position="6"/>
        <end position="27"/>
    </location>
</feature>
<dbReference type="GO" id="GO:0046961">
    <property type="term" value="F:proton-transporting ATPase activity, rotational mechanism"/>
    <property type="evidence" value="ECO:0007669"/>
    <property type="project" value="TreeGrafter"/>
</dbReference>
<keyword evidence="2" id="KW-1133">Transmembrane helix</keyword>